<keyword evidence="2" id="KW-0560">Oxidoreductase</keyword>
<dbReference type="InterPro" id="IPR001128">
    <property type="entry name" value="Cyt_P450"/>
</dbReference>
<dbReference type="InterPro" id="IPR036396">
    <property type="entry name" value="Cyt_P450_sf"/>
</dbReference>
<gene>
    <name evidence="3" type="ORF">Dxin01_00872</name>
</gene>
<accession>A0ABP9V961</accession>
<dbReference type="Proteomes" id="UP001458946">
    <property type="component" value="Unassembled WGS sequence"/>
</dbReference>
<dbReference type="PANTHER" id="PTHR46696:SF1">
    <property type="entry name" value="CYTOCHROME P450 YJIB-RELATED"/>
    <property type="match status" value="1"/>
</dbReference>
<keyword evidence="4" id="KW-1185">Reference proteome</keyword>
<evidence type="ECO:0000256" key="1">
    <source>
        <dbReference type="ARBA" id="ARBA00010617"/>
    </source>
</evidence>
<keyword evidence="2" id="KW-0408">Iron</keyword>
<dbReference type="PRINTS" id="PR00359">
    <property type="entry name" value="BP450"/>
</dbReference>
<evidence type="ECO:0000256" key="2">
    <source>
        <dbReference type="RuleBase" id="RU000461"/>
    </source>
</evidence>
<comment type="similarity">
    <text evidence="1 2">Belongs to the cytochrome P450 family.</text>
</comment>
<keyword evidence="2" id="KW-0503">Monooxygenase</keyword>
<comment type="caution">
    <text evidence="3">The sequence shown here is derived from an EMBL/GenBank/DDBJ whole genome shotgun (WGS) entry which is preliminary data.</text>
</comment>
<dbReference type="PROSITE" id="PS00086">
    <property type="entry name" value="CYTOCHROME_P450"/>
    <property type="match status" value="1"/>
</dbReference>
<keyword evidence="2" id="KW-0479">Metal-binding</keyword>
<proteinExistence type="inferred from homology"/>
<dbReference type="CDD" id="cd00302">
    <property type="entry name" value="cytochrome_P450"/>
    <property type="match status" value="1"/>
</dbReference>
<dbReference type="Gene3D" id="1.10.630.10">
    <property type="entry name" value="Cytochrome P450"/>
    <property type="match status" value="1"/>
</dbReference>
<reference evidence="3 4" key="1">
    <citation type="submission" date="2024-02" db="EMBL/GenBank/DDBJ databases">
        <title>Deinococcus xinjiangensis NBRC 107630.</title>
        <authorList>
            <person name="Ichikawa N."/>
            <person name="Katano-Makiyama Y."/>
            <person name="Hidaka K."/>
        </authorList>
    </citation>
    <scope>NUCLEOTIDE SEQUENCE [LARGE SCALE GENOMIC DNA]</scope>
    <source>
        <strain evidence="3 4">NBRC 107630</strain>
    </source>
</reference>
<dbReference type="InterPro" id="IPR002397">
    <property type="entry name" value="Cyt_P450_B"/>
</dbReference>
<evidence type="ECO:0000313" key="3">
    <source>
        <dbReference type="EMBL" id="GAA5501141.1"/>
    </source>
</evidence>
<dbReference type="EMBL" id="BAABRN010000006">
    <property type="protein sequence ID" value="GAA5501141.1"/>
    <property type="molecule type" value="Genomic_DNA"/>
</dbReference>
<name>A0ABP9V961_9DEIO</name>
<dbReference type="InterPro" id="IPR017972">
    <property type="entry name" value="Cyt_P450_CS"/>
</dbReference>
<keyword evidence="2" id="KW-0349">Heme</keyword>
<evidence type="ECO:0000313" key="4">
    <source>
        <dbReference type="Proteomes" id="UP001458946"/>
    </source>
</evidence>
<dbReference type="RefSeq" id="WP_353541115.1">
    <property type="nucleotide sequence ID" value="NZ_BAABRN010000006.1"/>
</dbReference>
<dbReference type="PANTHER" id="PTHR46696">
    <property type="entry name" value="P450, PUTATIVE (EUROFUNG)-RELATED"/>
    <property type="match status" value="1"/>
</dbReference>
<protein>
    <submittedName>
        <fullName evidence="3">Cytochrome P450(BM-1)</fullName>
    </submittedName>
</protein>
<dbReference type="SUPFAM" id="SSF48264">
    <property type="entry name" value="Cytochrome P450"/>
    <property type="match status" value="1"/>
</dbReference>
<organism evidence="3 4">
    <name type="scientific">Deinococcus xinjiangensis</name>
    <dbReference type="NCBI Taxonomy" id="457454"/>
    <lineage>
        <taxon>Bacteria</taxon>
        <taxon>Thermotogati</taxon>
        <taxon>Deinococcota</taxon>
        <taxon>Deinococci</taxon>
        <taxon>Deinococcales</taxon>
        <taxon>Deinococcaceae</taxon>
        <taxon>Deinococcus</taxon>
    </lineage>
</organism>
<dbReference type="Pfam" id="PF00067">
    <property type="entry name" value="p450"/>
    <property type="match status" value="1"/>
</dbReference>
<sequence length="395" mass="43558">MTAHESPSSTQPSAAVPGQGGCPFRNAANIYEFGPAKAALQHDAAWQAGFFAESVRKDGVIKQLPVLYGHGPSQREMRRDTARFFTPTAVDQWTPRIDELVQGLIESARRPAGVLVDELSLKLAGAVVGDVVGVNMTNPKTLARIILAADQRADSEPLLIRSQRNRAKELLSFARLFPAWLLDINPLYKASKAHLAAGGEVRHLVDQLVAKDYSVIEALTEILTYASAGVLTTREFIALSFWKIWEDQALRARFVTSSLKERETILRELLRLNPVVSMLYRRIDADAELDGCPVAKGELIRIDVEAANRDPKIWPTHRHEVDLSRELPSGVKPEGLAFGAGPHQCPGGPLAIREAAVLLHELFSHSGLEVLSGPVWQRNEGIKGYEVRQLRIRIS</sequence>